<dbReference type="PROSITE" id="PS51257">
    <property type="entry name" value="PROKAR_LIPOPROTEIN"/>
    <property type="match status" value="1"/>
</dbReference>
<dbReference type="AlphaFoldDB" id="A0A0C1ZPL1"/>
<proteinExistence type="predicted"/>
<comment type="caution">
    <text evidence="1">The sequence shown here is derived from an EMBL/GenBank/DDBJ whole genome shotgun (WGS) entry which is preliminary data.</text>
</comment>
<protein>
    <submittedName>
        <fullName evidence="1">Uncharacterized protein</fullName>
    </submittedName>
</protein>
<evidence type="ECO:0000313" key="1">
    <source>
        <dbReference type="EMBL" id="KIG12973.1"/>
    </source>
</evidence>
<reference evidence="1 2" key="1">
    <citation type="submission" date="2014-12" db="EMBL/GenBank/DDBJ databases">
        <title>Genome assembly of Enhygromyxa salina DSM 15201.</title>
        <authorList>
            <person name="Sharma G."/>
            <person name="Subramanian S."/>
        </authorList>
    </citation>
    <scope>NUCLEOTIDE SEQUENCE [LARGE SCALE GENOMIC DNA]</scope>
    <source>
        <strain evidence="1 2">DSM 15201</strain>
    </source>
</reference>
<accession>A0A0C1ZPL1</accession>
<name>A0A0C1ZPL1_9BACT</name>
<sequence length="353" mass="37259">MYDMPTRAWTVLSVSLSLGLGLGLGGCKHEAPVVSEPVRAGAEPTGVAPAIIVEAPPQPIGCQATTPSGGMLLVPEAAQWLVRIEPAQVMNSGFWSVLGAKVEAGELSELFAGLRECGIEPAALRDVFVGFNPTTEDFVLIMQGPAIGQPEQATCAVQVMRRQLPGEQAVEVEASLSPGQFGGPPTIPFDDGVAYLISPDELVLTSRGWQHEVAQLAQCMGRPALQSTADASLARLISRVDTHANAWAIGRLPPEVTSMFMMIGLASGEPYDLTVMLDFSSGLGFDLNLSVDAAASAEQGRATVQGMLDEFAASGEPSLQQFAAGIHVEANGPSLRIHGWYSPDQLLMLRDQI</sequence>
<organism evidence="1 2">
    <name type="scientific">Enhygromyxa salina</name>
    <dbReference type="NCBI Taxonomy" id="215803"/>
    <lineage>
        <taxon>Bacteria</taxon>
        <taxon>Pseudomonadati</taxon>
        <taxon>Myxococcota</taxon>
        <taxon>Polyangia</taxon>
        <taxon>Nannocystales</taxon>
        <taxon>Nannocystaceae</taxon>
        <taxon>Enhygromyxa</taxon>
    </lineage>
</organism>
<dbReference type="EMBL" id="JMCC02000112">
    <property type="protein sequence ID" value="KIG12973.1"/>
    <property type="molecule type" value="Genomic_DNA"/>
</dbReference>
<evidence type="ECO:0000313" key="2">
    <source>
        <dbReference type="Proteomes" id="UP000031599"/>
    </source>
</evidence>
<gene>
    <name evidence="1" type="ORF">DB30_00857</name>
</gene>
<dbReference type="Proteomes" id="UP000031599">
    <property type="component" value="Unassembled WGS sequence"/>
</dbReference>